<evidence type="ECO:0008006" key="4">
    <source>
        <dbReference type="Google" id="ProtNLM"/>
    </source>
</evidence>
<dbReference type="EMBL" id="LIAS01000082">
    <property type="protein sequence ID" value="KRO30640.1"/>
    <property type="molecule type" value="Genomic_DNA"/>
</dbReference>
<sequence length="171" mass="19357">MDLPIFVAPLIILLIIWYLTFSATRLDRLHQRVETSWANLDAILQRRASLALELTHFPETDPAANLLLTSAAHHARAADISVRSEAESSLTAALLLLRQESWLVEKHPDLFEELDQITERLKVGISLHVEGVSAARARRSKLIYRIFRLAGKAPLPVKYAFEDDSLVEIKR</sequence>
<gene>
    <name evidence="2" type="ORF">ABR60_02565</name>
</gene>
<evidence type="ECO:0000313" key="3">
    <source>
        <dbReference type="Proteomes" id="UP000053941"/>
    </source>
</evidence>
<organism evidence="2 3">
    <name type="scientific">Actinobacteria bacterium BACL2 MAG-120802-bin41</name>
    <dbReference type="NCBI Taxonomy" id="1655568"/>
    <lineage>
        <taxon>Bacteria</taxon>
        <taxon>Bacillati</taxon>
        <taxon>Actinomycetota</taxon>
        <taxon>Actinomycetes</taxon>
        <taxon>Actinomycetes incertae sedis</taxon>
        <taxon>ac1 cluster</taxon>
    </lineage>
</organism>
<evidence type="ECO:0000256" key="1">
    <source>
        <dbReference type="SAM" id="Phobius"/>
    </source>
</evidence>
<keyword evidence="1" id="KW-1133">Transmembrane helix</keyword>
<protein>
    <recommendedName>
        <fullName evidence="4">LemA family protein</fullName>
    </recommendedName>
</protein>
<dbReference type="Proteomes" id="UP000053941">
    <property type="component" value="Unassembled WGS sequence"/>
</dbReference>
<comment type="caution">
    <text evidence="2">The sequence shown here is derived from an EMBL/GenBank/DDBJ whole genome shotgun (WGS) entry which is preliminary data.</text>
</comment>
<reference evidence="2 3" key="1">
    <citation type="submission" date="2015-10" db="EMBL/GenBank/DDBJ databases">
        <title>Metagenome-Assembled Genomes uncover a global brackish microbiome.</title>
        <authorList>
            <person name="Hugerth L.W."/>
            <person name="Larsson J."/>
            <person name="Alneberg J."/>
            <person name="Lindh M.V."/>
            <person name="Legrand C."/>
            <person name="Pinhassi J."/>
            <person name="Andersson A.F."/>
        </authorList>
    </citation>
    <scope>NUCLEOTIDE SEQUENCE [LARGE SCALE GENOMIC DNA]</scope>
    <source>
        <strain evidence="2">BACL2 MAG-120802-bin41</strain>
    </source>
</reference>
<dbReference type="AlphaFoldDB" id="A0A0R2P1I3"/>
<evidence type="ECO:0000313" key="2">
    <source>
        <dbReference type="EMBL" id="KRO30640.1"/>
    </source>
</evidence>
<accession>A0A0R2P1I3</accession>
<keyword evidence="1" id="KW-0812">Transmembrane</keyword>
<proteinExistence type="predicted"/>
<name>A0A0R2P1I3_9ACTN</name>
<keyword evidence="1" id="KW-0472">Membrane</keyword>
<feature type="transmembrane region" description="Helical" evidence="1">
    <location>
        <begin position="6"/>
        <end position="24"/>
    </location>
</feature>